<accession>A0ABS9VCF0</accession>
<dbReference type="Pfam" id="PF00730">
    <property type="entry name" value="HhH-GPD"/>
    <property type="match status" value="1"/>
</dbReference>
<evidence type="ECO:0000256" key="7">
    <source>
        <dbReference type="ARBA" id="ARBA00022723"/>
    </source>
</evidence>
<evidence type="ECO:0000256" key="13">
    <source>
        <dbReference type="ARBA" id="ARBA00023295"/>
    </source>
</evidence>
<gene>
    <name evidence="16" type="primary">mutY</name>
    <name evidence="16" type="ORF">MM213_11535</name>
</gene>
<dbReference type="PANTHER" id="PTHR42944:SF1">
    <property type="entry name" value="ADENINE DNA GLYCOSYLASE"/>
    <property type="match status" value="1"/>
</dbReference>
<dbReference type="EC" id="3.2.2.31" evidence="4 14"/>
<evidence type="ECO:0000256" key="2">
    <source>
        <dbReference type="ARBA" id="ARBA00002933"/>
    </source>
</evidence>
<keyword evidence="11" id="KW-0411">Iron-sulfur</keyword>
<keyword evidence="6" id="KW-0004">4Fe-4S</keyword>
<comment type="similarity">
    <text evidence="3 14">Belongs to the Nth/MutY family.</text>
</comment>
<evidence type="ECO:0000256" key="11">
    <source>
        <dbReference type="ARBA" id="ARBA00023014"/>
    </source>
</evidence>
<organism evidence="16 17">
    <name type="scientific">Belliella alkalica</name>
    <dbReference type="NCBI Taxonomy" id="1730871"/>
    <lineage>
        <taxon>Bacteria</taxon>
        <taxon>Pseudomonadati</taxon>
        <taxon>Bacteroidota</taxon>
        <taxon>Cytophagia</taxon>
        <taxon>Cytophagales</taxon>
        <taxon>Cyclobacteriaceae</taxon>
        <taxon>Belliella</taxon>
    </lineage>
</organism>
<dbReference type="Gene3D" id="3.90.79.10">
    <property type="entry name" value="Nucleoside Triphosphate Pyrophosphohydrolase"/>
    <property type="match status" value="1"/>
</dbReference>
<dbReference type="PANTHER" id="PTHR42944">
    <property type="entry name" value="ADENINE DNA GLYCOSYLASE"/>
    <property type="match status" value="1"/>
</dbReference>
<evidence type="ECO:0000256" key="8">
    <source>
        <dbReference type="ARBA" id="ARBA00022763"/>
    </source>
</evidence>
<evidence type="ECO:0000313" key="17">
    <source>
        <dbReference type="Proteomes" id="UP001165430"/>
    </source>
</evidence>
<evidence type="ECO:0000256" key="10">
    <source>
        <dbReference type="ARBA" id="ARBA00023004"/>
    </source>
</evidence>
<dbReference type="Pfam" id="PF00633">
    <property type="entry name" value="HHH"/>
    <property type="match status" value="1"/>
</dbReference>
<comment type="function">
    <text evidence="2">Adenine glycosylase active on G-A mispairs. MutY also corrects error-prone DNA synthesis past GO lesions which are due to the oxidatively damaged form of guanine: 7,8-dihydro-8-oxoguanine (8-oxo-dGTP).</text>
</comment>
<comment type="catalytic activity">
    <reaction evidence="1 14">
        <text>Hydrolyzes free adenine bases from 7,8-dihydro-8-oxoguanine:adenine mismatched double-stranded DNA, leaving an apurinic site.</text>
        <dbReference type="EC" id="3.2.2.31"/>
    </reaction>
</comment>
<keyword evidence="12" id="KW-0234">DNA repair</keyword>
<evidence type="ECO:0000256" key="5">
    <source>
        <dbReference type="ARBA" id="ARBA00022023"/>
    </source>
</evidence>
<dbReference type="RefSeq" id="WP_241412430.1">
    <property type="nucleotide sequence ID" value="NZ_JAKZGO010000008.1"/>
</dbReference>
<dbReference type="Gene3D" id="1.10.340.30">
    <property type="entry name" value="Hypothetical protein, domain 2"/>
    <property type="match status" value="1"/>
</dbReference>
<sequence length="357" mass="41253">MKNNHFASILLDWYGLHKRDLPWRNTKDPYIIWLSEVILQQTRVAQGMPYFVKFLENFPKVEDLAQAPSEEIMRLWQGLGYYSRARNLHQCAKDIVNVYGGKFPDNYKTLLKLKGVGSYTAAAIASFAFDEPVAVVDGNVFRVLARYFGVSTDIASGSGKKEFEKIANEHISKKHPAEYNQAIMEFGSLQCTPNNPSCNDCPLKSSCFAHNNDLVSQLPVKINKVKVKERFFTYIYIVCAEHVVIKQRGAGDIWQGLYDFPLEESEKNVLQEIKELTLLHELEGFEPKIHFDSETRFKHILTHQRIFANFATFEIDESYRSDLQDWTRKNGYELVDFSRLESVGKPRLIMKFLNDEK</sequence>
<proteinExistence type="inferred from homology"/>
<reference evidence="16" key="1">
    <citation type="submission" date="2022-03" db="EMBL/GenBank/DDBJ databases">
        <title>De novo assembled genomes of Belliella spp. (Cyclobacteriaceae) strains.</title>
        <authorList>
            <person name="Szabo A."/>
            <person name="Korponai K."/>
            <person name="Felfoldi T."/>
        </authorList>
    </citation>
    <scope>NUCLEOTIDE SEQUENCE</scope>
    <source>
        <strain evidence="16">DSM 111903</strain>
    </source>
</reference>
<dbReference type="CDD" id="cd03431">
    <property type="entry name" value="NUDIX_DNA_Glycosylase_C-MutY"/>
    <property type="match status" value="1"/>
</dbReference>
<dbReference type="Proteomes" id="UP001165430">
    <property type="component" value="Unassembled WGS sequence"/>
</dbReference>
<dbReference type="InterPro" id="IPR029119">
    <property type="entry name" value="MutY_C"/>
</dbReference>
<keyword evidence="9" id="KW-0378">Hydrolase</keyword>
<dbReference type="CDD" id="cd00056">
    <property type="entry name" value="ENDO3c"/>
    <property type="match status" value="1"/>
</dbReference>
<keyword evidence="10 14" id="KW-0408">Iron</keyword>
<comment type="cofactor">
    <cofactor evidence="14">
        <name>[4Fe-4S] cluster</name>
        <dbReference type="ChEBI" id="CHEBI:49883"/>
    </cofactor>
    <text evidence="14">Binds 1 [4Fe-4S] cluster.</text>
</comment>
<dbReference type="EMBL" id="JAKZGO010000008">
    <property type="protein sequence ID" value="MCH7414122.1"/>
    <property type="molecule type" value="Genomic_DNA"/>
</dbReference>
<keyword evidence="7" id="KW-0479">Metal-binding</keyword>
<feature type="domain" description="HhH-GPD" evidence="15">
    <location>
        <begin position="38"/>
        <end position="189"/>
    </location>
</feature>
<dbReference type="SUPFAM" id="SSF55811">
    <property type="entry name" value="Nudix"/>
    <property type="match status" value="1"/>
</dbReference>
<dbReference type="SUPFAM" id="SSF48150">
    <property type="entry name" value="DNA-glycosylase"/>
    <property type="match status" value="1"/>
</dbReference>
<dbReference type="InterPro" id="IPR000445">
    <property type="entry name" value="HhH_motif"/>
</dbReference>
<evidence type="ECO:0000256" key="3">
    <source>
        <dbReference type="ARBA" id="ARBA00008343"/>
    </source>
</evidence>
<keyword evidence="17" id="KW-1185">Reference proteome</keyword>
<comment type="caution">
    <text evidence="16">The sequence shown here is derived from an EMBL/GenBank/DDBJ whole genome shotgun (WGS) entry which is preliminary data.</text>
</comment>
<evidence type="ECO:0000259" key="15">
    <source>
        <dbReference type="SMART" id="SM00478"/>
    </source>
</evidence>
<evidence type="ECO:0000256" key="4">
    <source>
        <dbReference type="ARBA" id="ARBA00012045"/>
    </source>
</evidence>
<evidence type="ECO:0000256" key="12">
    <source>
        <dbReference type="ARBA" id="ARBA00023204"/>
    </source>
</evidence>
<dbReference type="SMART" id="SM00478">
    <property type="entry name" value="ENDO3c"/>
    <property type="match status" value="1"/>
</dbReference>
<evidence type="ECO:0000313" key="16">
    <source>
        <dbReference type="EMBL" id="MCH7414122.1"/>
    </source>
</evidence>
<dbReference type="InterPro" id="IPR003265">
    <property type="entry name" value="HhH-GPD_domain"/>
</dbReference>
<dbReference type="Gene3D" id="1.10.1670.10">
    <property type="entry name" value="Helix-hairpin-Helix base-excision DNA repair enzymes (C-terminal)"/>
    <property type="match status" value="1"/>
</dbReference>
<dbReference type="InterPro" id="IPR011257">
    <property type="entry name" value="DNA_glycosylase"/>
</dbReference>
<dbReference type="InterPro" id="IPR023170">
    <property type="entry name" value="HhH_base_excis_C"/>
</dbReference>
<keyword evidence="8 14" id="KW-0227">DNA damage</keyword>
<dbReference type="InterPro" id="IPR005760">
    <property type="entry name" value="A/G_AdeGlyc_MutY"/>
</dbReference>
<evidence type="ECO:0000256" key="1">
    <source>
        <dbReference type="ARBA" id="ARBA00000843"/>
    </source>
</evidence>
<dbReference type="Pfam" id="PF14815">
    <property type="entry name" value="NUDIX_4"/>
    <property type="match status" value="1"/>
</dbReference>
<evidence type="ECO:0000256" key="9">
    <source>
        <dbReference type="ARBA" id="ARBA00022801"/>
    </source>
</evidence>
<dbReference type="InterPro" id="IPR015797">
    <property type="entry name" value="NUDIX_hydrolase-like_dom_sf"/>
</dbReference>
<evidence type="ECO:0000256" key="14">
    <source>
        <dbReference type="RuleBase" id="RU365096"/>
    </source>
</evidence>
<keyword evidence="13 14" id="KW-0326">Glycosidase</keyword>
<dbReference type="NCBIfam" id="TIGR01084">
    <property type="entry name" value="mutY"/>
    <property type="match status" value="1"/>
</dbReference>
<evidence type="ECO:0000256" key="6">
    <source>
        <dbReference type="ARBA" id="ARBA00022485"/>
    </source>
</evidence>
<dbReference type="InterPro" id="IPR044298">
    <property type="entry name" value="MIG/MutY"/>
</dbReference>
<protein>
    <recommendedName>
        <fullName evidence="5 14">Adenine DNA glycosylase</fullName>
        <ecNumber evidence="4 14">3.2.2.31</ecNumber>
    </recommendedName>
</protein>
<name>A0ABS9VCF0_9BACT</name>